<organism evidence="5 6">
    <name type="scientific">Ostreococcus lucimarinus (strain CCE9901)</name>
    <dbReference type="NCBI Taxonomy" id="436017"/>
    <lineage>
        <taxon>Eukaryota</taxon>
        <taxon>Viridiplantae</taxon>
        <taxon>Chlorophyta</taxon>
        <taxon>Mamiellophyceae</taxon>
        <taxon>Mamiellales</taxon>
        <taxon>Bathycoccaceae</taxon>
        <taxon>Ostreococcus</taxon>
    </lineage>
</organism>
<feature type="domain" description="Pentatricopeptide repeat-containing protein-mitochondrial" evidence="4">
    <location>
        <begin position="478"/>
        <end position="546"/>
    </location>
</feature>
<keyword evidence="2" id="KW-0677">Repeat</keyword>
<dbReference type="NCBIfam" id="TIGR00756">
    <property type="entry name" value="PPR"/>
    <property type="match status" value="2"/>
</dbReference>
<dbReference type="PROSITE" id="PS51375">
    <property type="entry name" value="PPR"/>
    <property type="match status" value="2"/>
</dbReference>
<dbReference type="EMBL" id="CP000583">
    <property type="protein sequence ID" value="ABO94948.1"/>
    <property type="molecule type" value="Genomic_DNA"/>
</dbReference>
<proteinExistence type="inferred from homology"/>
<keyword evidence="6" id="KW-1185">Reference proteome</keyword>
<dbReference type="OrthoDB" id="185373at2759"/>
<protein>
    <submittedName>
        <fullName evidence="5">Pentatrichopeptide repeat (PPR) protein</fullName>
    </submittedName>
</protein>
<dbReference type="Pfam" id="PF01535">
    <property type="entry name" value="PPR"/>
    <property type="match status" value="1"/>
</dbReference>
<feature type="repeat" description="PPR" evidence="3">
    <location>
        <begin position="688"/>
        <end position="723"/>
    </location>
</feature>
<dbReference type="PANTHER" id="PTHR47447">
    <property type="entry name" value="OS03G0856100 PROTEIN"/>
    <property type="match status" value="1"/>
</dbReference>
<dbReference type="Gene3D" id="1.25.40.10">
    <property type="entry name" value="Tetratricopeptide repeat domain"/>
    <property type="match status" value="3"/>
</dbReference>
<evidence type="ECO:0000313" key="6">
    <source>
        <dbReference type="Proteomes" id="UP000001568"/>
    </source>
</evidence>
<sequence length="792" mass="87276">MFRAVARACARARSRADAQTCGRTRARDESAVWTSVRATTPRCWLGTKVELAEDDGTSASAREDSAREQTLRRRHVASMRRALRANDFEGVRREFEALAASTTKPGRAAWNVNVLAAARAREPEAALSIVESMLADNIGPDVSTHTAVMQAYVRAGRYGDAFNWLKMHLYGVPKDVEQGFDGEDNVEMDTRYDLSHVIGDMIDGDEEHVSKTRVNSMMFTTVMNGAAKAGDRATVQEIETMMFEFDVAPLADTLHCLLKLERVAGTSASVESVWDRSKLKARALKAHQERVVAHAFLGRQRTQRAAESRALAVKALEDLYDRVGRKRSDEDFAKLEKNNHSGSRYARWTGERGLEEYRNNLVSDDDIKKVGTKEVLIATNAVMLAHAAVGDTDTVNTWFVRMEEDLGINADVRTFNAVLRAEYMRDKIKLGVVDHEQAMMRFQEVMLAMEDREVEPTTYTFSTLLLAHAEQSHLPGVAEVLKLMQERGLALDTTMYNILLGACARAGDLDAALNARASMVKSGIAAGPDTFVPLFAACTKQAEELDLDGDMFELDEEVVGPLLDRTRATLDSVELDMLSSNVEHNTQSFTALVKARGALGQPDAVFDMISELPENIELDEVAIGLSVLAVAKREPTKAIALADSLMDESMVLDPWLLNCIITAYSHLGQIKAATERVQDFIKRGGVPTVATYNALFRCAAQSGSFAEYAPLVMNEMSSRDLKPDKYTRKFIAAVTAGSSVLDRETAEALLKKCPGGDKFFVAEDAAGQDDFDFLADAGFDDDDDDDDDDLLL</sequence>
<comment type="similarity">
    <text evidence="1">Belongs to the PPR family. P subfamily.</text>
</comment>
<dbReference type="InterPro" id="IPR057027">
    <property type="entry name" value="TPR_mt"/>
</dbReference>
<evidence type="ECO:0000259" key="4">
    <source>
        <dbReference type="Pfam" id="PF23276"/>
    </source>
</evidence>
<dbReference type="InterPro" id="IPR011990">
    <property type="entry name" value="TPR-like_helical_dom_sf"/>
</dbReference>
<name>A4RUE1_OSTLU</name>
<reference evidence="5 6" key="1">
    <citation type="journal article" date="2007" name="Proc. Natl. Acad. Sci. U.S.A.">
        <title>The tiny eukaryote Ostreococcus provides genomic insights into the paradox of plankton speciation.</title>
        <authorList>
            <person name="Palenik B."/>
            <person name="Grimwood J."/>
            <person name="Aerts A."/>
            <person name="Rouze P."/>
            <person name="Salamov A."/>
            <person name="Putnam N."/>
            <person name="Dupont C."/>
            <person name="Jorgensen R."/>
            <person name="Derelle E."/>
            <person name="Rombauts S."/>
            <person name="Zhou K."/>
            <person name="Otillar R."/>
            <person name="Merchant S.S."/>
            <person name="Podell S."/>
            <person name="Gaasterland T."/>
            <person name="Napoli C."/>
            <person name="Gendler K."/>
            <person name="Manuell A."/>
            <person name="Tai V."/>
            <person name="Vallon O."/>
            <person name="Piganeau G."/>
            <person name="Jancek S."/>
            <person name="Heijde M."/>
            <person name="Jabbari K."/>
            <person name="Bowler C."/>
            <person name="Lohr M."/>
            <person name="Robbens S."/>
            <person name="Werner G."/>
            <person name="Dubchak I."/>
            <person name="Pazour G.J."/>
            <person name="Ren Q."/>
            <person name="Paulsen I."/>
            <person name="Delwiche C."/>
            <person name="Schmutz J."/>
            <person name="Rokhsar D."/>
            <person name="Van de Peer Y."/>
            <person name="Moreau H."/>
            <person name="Grigoriev I.V."/>
        </authorList>
    </citation>
    <scope>NUCLEOTIDE SEQUENCE [LARGE SCALE GENOMIC DNA]</scope>
    <source>
        <strain evidence="5 6">CCE9901</strain>
    </source>
</reference>
<dbReference type="AlphaFoldDB" id="A4RUE1"/>
<dbReference type="GeneID" id="5000950"/>
<accession>A4RUE1</accession>
<dbReference type="KEGG" id="olu:OSTLU_14603"/>
<evidence type="ECO:0000256" key="1">
    <source>
        <dbReference type="ARBA" id="ARBA00007626"/>
    </source>
</evidence>
<evidence type="ECO:0000313" key="5">
    <source>
        <dbReference type="EMBL" id="ABO94948.1"/>
    </source>
</evidence>
<dbReference type="RefSeq" id="XP_001416655.1">
    <property type="nucleotide sequence ID" value="XM_001416618.1"/>
</dbReference>
<feature type="repeat" description="PPR" evidence="3">
    <location>
        <begin position="492"/>
        <end position="526"/>
    </location>
</feature>
<gene>
    <name evidence="5" type="primary">PPR2</name>
    <name evidence="5" type="ORF">OSTLU_14603</name>
</gene>
<dbReference type="Gramene" id="ABO94948">
    <property type="protein sequence ID" value="ABO94948"/>
    <property type="gene ID" value="OSTLU_14603"/>
</dbReference>
<evidence type="ECO:0000256" key="2">
    <source>
        <dbReference type="ARBA" id="ARBA00022737"/>
    </source>
</evidence>
<dbReference type="OMA" id="FALMKEK"/>
<dbReference type="InterPro" id="IPR002885">
    <property type="entry name" value="PPR_rpt"/>
</dbReference>
<dbReference type="STRING" id="436017.A4RUE1"/>
<dbReference type="Proteomes" id="UP000001568">
    <property type="component" value="Chromosome 3"/>
</dbReference>
<evidence type="ECO:0000256" key="3">
    <source>
        <dbReference type="PROSITE-ProRule" id="PRU00708"/>
    </source>
</evidence>
<dbReference type="eggNOG" id="KOG4197">
    <property type="taxonomic scope" value="Eukaryota"/>
</dbReference>
<dbReference type="Pfam" id="PF23276">
    <property type="entry name" value="TPR_24"/>
    <property type="match status" value="1"/>
</dbReference>
<dbReference type="HOGENOM" id="CLU_019547_0_0_1"/>
<dbReference type="PANTHER" id="PTHR47447:SF17">
    <property type="entry name" value="OS12G0638900 PROTEIN"/>
    <property type="match status" value="1"/>
</dbReference>